<dbReference type="Proteomes" id="UP000031465">
    <property type="component" value="Unassembled WGS sequence"/>
</dbReference>
<organism evidence="1 2">
    <name type="scientific">Candidatus Protochlamydia amoebophila</name>
    <dbReference type="NCBI Taxonomy" id="362787"/>
    <lineage>
        <taxon>Bacteria</taxon>
        <taxon>Pseudomonadati</taxon>
        <taxon>Chlamydiota</taxon>
        <taxon>Chlamydiia</taxon>
        <taxon>Parachlamydiales</taxon>
        <taxon>Parachlamydiaceae</taxon>
        <taxon>Candidatus Protochlamydia</taxon>
    </lineage>
</organism>
<sequence length="128" mass="14073">MYTLSLCDVFMLVNDCVHVCTELITHSIYNSPRGGAFNAPKGSDSSGYGVLSAEKVQMNVTMIDIRWLMKAGSHQLVMVRGRQVLVDLMKEMGVLMMECILVQQLPQSECILNTVCLSMPSLTAIIAS</sequence>
<reference evidence="1 2" key="1">
    <citation type="journal article" date="2014" name="Mol. Biol. Evol.">
        <title>Massive expansion of Ubiquitination-related gene families within the Chlamydiae.</title>
        <authorList>
            <person name="Domman D."/>
            <person name="Collingro A."/>
            <person name="Lagkouvardos I."/>
            <person name="Gehre L."/>
            <person name="Weinmaier T."/>
            <person name="Rattei T."/>
            <person name="Subtil A."/>
            <person name="Horn M."/>
        </authorList>
    </citation>
    <scope>NUCLEOTIDE SEQUENCE [LARGE SCALE GENOMIC DNA]</scope>
    <source>
        <strain evidence="1 2">EI2</strain>
    </source>
</reference>
<protein>
    <submittedName>
        <fullName evidence="1">Uncharacterized protein</fullName>
    </submittedName>
</protein>
<evidence type="ECO:0000313" key="1">
    <source>
        <dbReference type="EMBL" id="KIC70675.1"/>
    </source>
</evidence>
<accession>A0A0C1JGU0</accession>
<dbReference type="AlphaFoldDB" id="A0A0C1JGU0"/>
<comment type="caution">
    <text evidence="1">The sequence shown here is derived from an EMBL/GenBank/DDBJ whole genome shotgun (WGS) entry which is preliminary data.</text>
</comment>
<dbReference type="EMBL" id="JSAN01000160">
    <property type="protein sequence ID" value="KIC70675.1"/>
    <property type="molecule type" value="Genomic_DNA"/>
</dbReference>
<proteinExistence type="predicted"/>
<evidence type="ECO:0000313" key="2">
    <source>
        <dbReference type="Proteomes" id="UP000031465"/>
    </source>
</evidence>
<gene>
    <name evidence="1" type="ORF">DB44_GR00030</name>
</gene>
<name>A0A0C1JGU0_9BACT</name>